<name>A0A370U1R3_9HELO</name>
<dbReference type="AlphaFoldDB" id="A0A370U1R3"/>
<dbReference type="Pfam" id="PF14226">
    <property type="entry name" value="DIOX_N"/>
    <property type="match status" value="1"/>
</dbReference>
<evidence type="ECO:0000256" key="2">
    <source>
        <dbReference type="ARBA" id="ARBA00022723"/>
    </source>
</evidence>
<sequence>MATQVLTTTSPHDLPVPQILEPHQFQNLPPFPNDIPTAPLVRLSLKQLRKADSESLRLFESCKNLGFFYLDLRGDVEGEALLKEAGQLFDFAPKFYDLGAEELRKYDRQSQGSYIGYKGFGSNIVDEKGNLDRSEFYNIPKDEFLNISPNPYDHPQLIYDNKPVIVSYILHSHSLVSFILTHLNKHLRLPLETLTKLHALQSPSGDQIRLIKAPPQPPSDQQLSLGKHTDFGSVTLLFNRLGGLQILPPPSIVPDGTEPQWTFVKPLPGHCIVNLGDAMTKFTRGVLRSNIHRVVSPPGEQATQTRYSLVYFSRPNDDVPLKGLDDGGNEGVIPKWEGEGEEDGMNSKDWILLQALRLKSDNNILVEERKKLWEASGRGT</sequence>
<comment type="caution">
    <text evidence="6">The sequence shown here is derived from an EMBL/GenBank/DDBJ whole genome shotgun (WGS) entry which is preliminary data.</text>
</comment>
<dbReference type="InterPro" id="IPR050295">
    <property type="entry name" value="Plant_2OG-oxidoreductases"/>
</dbReference>
<dbReference type="InterPro" id="IPR005123">
    <property type="entry name" value="Oxoglu/Fe-dep_dioxygenase_dom"/>
</dbReference>
<dbReference type="FunFam" id="2.60.120.330:FF:000045">
    <property type="entry name" value="Oxidoreductase, 2OG-Fe(II) oxygenase family, putative"/>
    <property type="match status" value="1"/>
</dbReference>
<reference evidence="6 7" key="1">
    <citation type="journal article" date="2018" name="IMA Fungus">
        <title>IMA Genome-F 9: Draft genome sequence of Annulohypoxylon stygium, Aspergillus mulundensis, Berkeleyomyces basicola (syn. Thielaviopsis basicola), Ceratocystis smalleyi, two Cercospora beticola strains, Coleophoma cylindrospora, Fusarium fracticaudum, Phialophora cf. hyalina, and Morchella septimelata.</title>
        <authorList>
            <person name="Wingfield B.D."/>
            <person name="Bills G.F."/>
            <person name="Dong Y."/>
            <person name="Huang W."/>
            <person name="Nel W.J."/>
            <person name="Swalarsk-Parry B.S."/>
            <person name="Vaghefi N."/>
            <person name="Wilken P.M."/>
            <person name="An Z."/>
            <person name="de Beer Z.W."/>
            <person name="De Vos L."/>
            <person name="Chen L."/>
            <person name="Duong T.A."/>
            <person name="Gao Y."/>
            <person name="Hammerbacher A."/>
            <person name="Kikkert J.R."/>
            <person name="Li Y."/>
            <person name="Li H."/>
            <person name="Li K."/>
            <person name="Li Q."/>
            <person name="Liu X."/>
            <person name="Ma X."/>
            <person name="Naidoo K."/>
            <person name="Pethybridge S.J."/>
            <person name="Sun J."/>
            <person name="Steenkamp E.T."/>
            <person name="van der Nest M.A."/>
            <person name="van Wyk S."/>
            <person name="Wingfield M.J."/>
            <person name="Xiong C."/>
            <person name="Yue Q."/>
            <person name="Zhang X."/>
        </authorList>
    </citation>
    <scope>NUCLEOTIDE SEQUENCE [LARGE SCALE GENOMIC DNA]</scope>
    <source>
        <strain evidence="6 7">BP 5553</strain>
    </source>
</reference>
<evidence type="ECO:0000256" key="3">
    <source>
        <dbReference type="ARBA" id="ARBA00023004"/>
    </source>
</evidence>
<dbReference type="GO" id="GO:0046872">
    <property type="term" value="F:metal ion binding"/>
    <property type="evidence" value="ECO:0007669"/>
    <property type="project" value="UniProtKB-KW"/>
</dbReference>
<evidence type="ECO:0000313" key="7">
    <source>
        <dbReference type="Proteomes" id="UP000254866"/>
    </source>
</evidence>
<dbReference type="GO" id="GO:0044283">
    <property type="term" value="P:small molecule biosynthetic process"/>
    <property type="evidence" value="ECO:0007669"/>
    <property type="project" value="UniProtKB-ARBA"/>
</dbReference>
<evidence type="ECO:0000313" key="6">
    <source>
        <dbReference type="EMBL" id="RDL41683.1"/>
    </source>
</evidence>
<dbReference type="Pfam" id="PF03171">
    <property type="entry name" value="2OG-FeII_Oxy"/>
    <property type="match status" value="1"/>
</dbReference>
<keyword evidence="7" id="KW-1185">Reference proteome</keyword>
<dbReference type="InterPro" id="IPR026992">
    <property type="entry name" value="DIOX_N"/>
</dbReference>
<dbReference type="PANTHER" id="PTHR47991">
    <property type="entry name" value="OXOGLUTARATE/IRON-DEPENDENT DIOXYGENASE"/>
    <property type="match status" value="1"/>
</dbReference>
<gene>
    <name evidence="6" type="ORF">BP5553_01662</name>
</gene>
<dbReference type="OrthoDB" id="288590at2759"/>
<evidence type="ECO:0000256" key="4">
    <source>
        <dbReference type="RuleBase" id="RU003682"/>
    </source>
</evidence>
<dbReference type="STRING" id="2656787.A0A370U1R3"/>
<evidence type="ECO:0000259" key="5">
    <source>
        <dbReference type="PROSITE" id="PS51471"/>
    </source>
</evidence>
<dbReference type="GO" id="GO:0016491">
    <property type="term" value="F:oxidoreductase activity"/>
    <property type="evidence" value="ECO:0007669"/>
    <property type="project" value="UniProtKB-KW"/>
</dbReference>
<accession>A0A370U1R3</accession>
<dbReference type="RefSeq" id="XP_031874339.1">
    <property type="nucleotide sequence ID" value="XM_032010285.1"/>
</dbReference>
<keyword evidence="2 4" id="KW-0479">Metal-binding</keyword>
<dbReference type="InterPro" id="IPR027443">
    <property type="entry name" value="IPNS-like_sf"/>
</dbReference>
<evidence type="ECO:0000256" key="1">
    <source>
        <dbReference type="ARBA" id="ARBA00008056"/>
    </source>
</evidence>
<keyword evidence="4" id="KW-0560">Oxidoreductase</keyword>
<dbReference type="Proteomes" id="UP000254866">
    <property type="component" value="Unassembled WGS sequence"/>
</dbReference>
<protein>
    <submittedName>
        <fullName evidence="6">Clavaminate synthase-like protein</fullName>
    </submittedName>
</protein>
<dbReference type="PROSITE" id="PS51471">
    <property type="entry name" value="FE2OG_OXY"/>
    <property type="match status" value="1"/>
</dbReference>
<dbReference type="InterPro" id="IPR044861">
    <property type="entry name" value="IPNS-like_FE2OG_OXY"/>
</dbReference>
<proteinExistence type="inferred from homology"/>
<dbReference type="GeneID" id="43594511"/>
<organism evidence="6 7">
    <name type="scientific">Venustampulla echinocandica</name>
    <dbReference type="NCBI Taxonomy" id="2656787"/>
    <lineage>
        <taxon>Eukaryota</taxon>
        <taxon>Fungi</taxon>
        <taxon>Dikarya</taxon>
        <taxon>Ascomycota</taxon>
        <taxon>Pezizomycotina</taxon>
        <taxon>Leotiomycetes</taxon>
        <taxon>Helotiales</taxon>
        <taxon>Pleuroascaceae</taxon>
        <taxon>Venustampulla</taxon>
    </lineage>
</organism>
<feature type="domain" description="Fe2OG dioxygenase" evidence="5">
    <location>
        <begin position="204"/>
        <end position="315"/>
    </location>
</feature>
<dbReference type="EMBL" id="NPIC01000001">
    <property type="protein sequence ID" value="RDL41683.1"/>
    <property type="molecule type" value="Genomic_DNA"/>
</dbReference>
<dbReference type="SUPFAM" id="SSF51197">
    <property type="entry name" value="Clavaminate synthase-like"/>
    <property type="match status" value="1"/>
</dbReference>
<comment type="similarity">
    <text evidence="1 4">Belongs to the iron/ascorbate-dependent oxidoreductase family.</text>
</comment>
<dbReference type="Gene3D" id="2.60.120.330">
    <property type="entry name" value="B-lactam Antibiotic, Isopenicillin N Synthase, Chain"/>
    <property type="match status" value="1"/>
</dbReference>
<keyword evidence="3 4" id="KW-0408">Iron</keyword>